<sequence>MFLIWRGWGLLLPLGAALGGIFGVMAASVLSGTSVSDLMAGVISLGACLGAYGVVRLLEGTDKGRAVIDKQTGQEILLVRGDSLFFIKVRYWFYLLALITFAFFAFGTAHIVAG</sequence>
<reference evidence="3" key="1">
    <citation type="submission" date="2020-09" db="EMBL/GenBank/DDBJ databases">
        <title>The genome sequence of strain Labrenzia suaedae 4C16A.</title>
        <authorList>
            <person name="Liu Y."/>
        </authorList>
    </citation>
    <scope>NUCLEOTIDE SEQUENCE [LARGE SCALE GENOMIC DNA]</scope>
    <source>
        <strain evidence="3">4C16A</strain>
    </source>
</reference>
<feature type="transmembrane region" description="Helical" evidence="1">
    <location>
        <begin position="36"/>
        <end position="55"/>
    </location>
</feature>
<name>A0ABR9CQ16_9HYPH</name>
<keyword evidence="1" id="KW-0472">Membrane</keyword>
<dbReference type="Proteomes" id="UP000632063">
    <property type="component" value="Unassembled WGS sequence"/>
</dbReference>
<evidence type="ECO:0000313" key="3">
    <source>
        <dbReference type="Proteomes" id="UP000632063"/>
    </source>
</evidence>
<keyword evidence="1" id="KW-0812">Transmembrane</keyword>
<accession>A0ABR9CQ16</accession>
<proteinExistence type="predicted"/>
<feature type="transmembrane region" description="Helical" evidence="1">
    <location>
        <begin position="91"/>
        <end position="113"/>
    </location>
</feature>
<gene>
    <name evidence="2" type="ORF">IG616_15520</name>
</gene>
<evidence type="ECO:0000256" key="1">
    <source>
        <dbReference type="SAM" id="Phobius"/>
    </source>
</evidence>
<organism evidence="2 3">
    <name type="scientific">Roseibium litorale</name>
    <dbReference type="NCBI Taxonomy" id="2803841"/>
    <lineage>
        <taxon>Bacteria</taxon>
        <taxon>Pseudomonadati</taxon>
        <taxon>Pseudomonadota</taxon>
        <taxon>Alphaproteobacteria</taxon>
        <taxon>Hyphomicrobiales</taxon>
        <taxon>Stappiaceae</taxon>
        <taxon>Roseibium</taxon>
    </lineage>
</organism>
<dbReference type="RefSeq" id="WP_192149078.1">
    <property type="nucleotide sequence ID" value="NZ_JACYXI010000010.1"/>
</dbReference>
<comment type="caution">
    <text evidence="2">The sequence shown here is derived from an EMBL/GenBank/DDBJ whole genome shotgun (WGS) entry which is preliminary data.</text>
</comment>
<keyword evidence="1" id="KW-1133">Transmembrane helix</keyword>
<protein>
    <submittedName>
        <fullName evidence="2">Uncharacterized protein</fullName>
    </submittedName>
</protein>
<dbReference type="EMBL" id="JACYXI010000010">
    <property type="protein sequence ID" value="MBD8892950.1"/>
    <property type="molecule type" value="Genomic_DNA"/>
</dbReference>
<reference evidence="2 3" key="2">
    <citation type="journal article" date="2021" name="Int. J. Syst. Evol. Microbiol.">
        <title>Roseibium litorale sp. nov., isolated from a tidal flat sediment and proposal for the reclassification of Labrenzia polysiphoniae as Roseibium polysiphoniae comb. nov.</title>
        <authorList>
            <person name="Liu Y."/>
            <person name="Pei T."/>
            <person name="Du J."/>
            <person name="Chao M."/>
            <person name="Deng M.R."/>
            <person name="Zhu H."/>
        </authorList>
    </citation>
    <scope>NUCLEOTIDE SEQUENCE [LARGE SCALE GENOMIC DNA]</scope>
    <source>
        <strain evidence="2 3">4C16A</strain>
    </source>
</reference>
<keyword evidence="3" id="KW-1185">Reference proteome</keyword>
<evidence type="ECO:0000313" key="2">
    <source>
        <dbReference type="EMBL" id="MBD8892950.1"/>
    </source>
</evidence>